<comment type="caution">
    <text evidence="1">The sequence shown here is derived from an EMBL/GenBank/DDBJ whole genome shotgun (WGS) entry which is preliminary data.</text>
</comment>
<proteinExistence type="predicted"/>
<name>A0A1F6F4A2_9BACT</name>
<dbReference type="STRING" id="1798512.A3A39_03200"/>
<gene>
    <name evidence="1" type="ORF">A3A39_03200</name>
</gene>
<accession>A0A1F6F4A2</accession>
<dbReference type="AlphaFoldDB" id="A0A1F6F4A2"/>
<organism evidence="1 2">
    <name type="scientific">Candidatus Kaiserbacteria bacterium RIFCSPLOWO2_01_FULL_54_13</name>
    <dbReference type="NCBI Taxonomy" id="1798512"/>
    <lineage>
        <taxon>Bacteria</taxon>
        <taxon>Candidatus Kaiseribacteriota</taxon>
    </lineage>
</organism>
<dbReference type="EMBL" id="MFLZ01000002">
    <property type="protein sequence ID" value="OGG80674.1"/>
    <property type="molecule type" value="Genomic_DNA"/>
</dbReference>
<reference evidence="1 2" key="1">
    <citation type="journal article" date="2016" name="Nat. Commun.">
        <title>Thousands of microbial genomes shed light on interconnected biogeochemical processes in an aquifer system.</title>
        <authorList>
            <person name="Anantharaman K."/>
            <person name="Brown C.T."/>
            <person name="Hug L.A."/>
            <person name="Sharon I."/>
            <person name="Castelle C.J."/>
            <person name="Probst A.J."/>
            <person name="Thomas B.C."/>
            <person name="Singh A."/>
            <person name="Wilkins M.J."/>
            <person name="Karaoz U."/>
            <person name="Brodie E.L."/>
            <person name="Williams K.H."/>
            <person name="Hubbard S.S."/>
            <person name="Banfield J.F."/>
        </authorList>
    </citation>
    <scope>NUCLEOTIDE SEQUENCE [LARGE SCALE GENOMIC DNA]</scope>
</reference>
<evidence type="ECO:0000313" key="1">
    <source>
        <dbReference type="EMBL" id="OGG80674.1"/>
    </source>
</evidence>
<protein>
    <submittedName>
        <fullName evidence="1">Uncharacterized protein</fullName>
    </submittedName>
</protein>
<dbReference type="Proteomes" id="UP000177372">
    <property type="component" value="Unassembled WGS sequence"/>
</dbReference>
<evidence type="ECO:0000313" key="2">
    <source>
        <dbReference type="Proteomes" id="UP000177372"/>
    </source>
</evidence>
<sequence>MPLLSLAENTLLYLKANDLLEAEKRIFFERLCREVLKEVGAASFDIELWRRILNINEGPFFEAPTDPEAIRTMVSSRLERCRTEVEQDHSHALRMCHAISIGIRRNRTRAAFDHAYASLQRTP</sequence>